<accession>A0A5C3N6T7</accession>
<name>A0A5C3N6T7_9AGAM</name>
<keyword evidence="3" id="KW-1185">Reference proteome</keyword>
<evidence type="ECO:0000313" key="2">
    <source>
        <dbReference type="EMBL" id="TFK52932.1"/>
    </source>
</evidence>
<gene>
    <name evidence="2" type="ORF">OE88DRAFT_1317067</name>
</gene>
<evidence type="ECO:0000256" key="1">
    <source>
        <dbReference type="SAM" id="MobiDB-lite"/>
    </source>
</evidence>
<organism evidence="2 3">
    <name type="scientific">Heliocybe sulcata</name>
    <dbReference type="NCBI Taxonomy" id="5364"/>
    <lineage>
        <taxon>Eukaryota</taxon>
        <taxon>Fungi</taxon>
        <taxon>Dikarya</taxon>
        <taxon>Basidiomycota</taxon>
        <taxon>Agaricomycotina</taxon>
        <taxon>Agaricomycetes</taxon>
        <taxon>Gloeophyllales</taxon>
        <taxon>Gloeophyllaceae</taxon>
        <taxon>Heliocybe</taxon>
    </lineage>
</organism>
<evidence type="ECO:0000313" key="3">
    <source>
        <dbReference type="Proteomes" id="UP000305948"/>
    </source>
</evidence>
<dbReference type="EMBL" id="ML213508">
    <property type="protein sequence ID" value="TFK52932.1"/>
    <property type="molecule type" value="Genomic_DNA"/>
</dbReference>
<proteinExistence type="predicted"/>
<sequence>MLFTHLGAAHNTAPGILMLSNSTHNRFRDGLAVNHQHTTLASGEQYYALQRGTSSSSNAGPRPQAQLVNKCRVTAVKLRVSCRLLMKIGIPHTTRTALDGAIPAGSTPHQSSTFSSPLDSNGQSHFRAVSAKPLRESCIEDDFRGPHSFKICIISETVGQGAA</sequence>
<protein>
    <submittedName>
        <fullName evidence="2">Uncharacterized protein</fullName>
    </submittedName>
</protein>
<dbReference type="Proteomes" id="UP000305948">
    <property type="component" value="Unassembled WGS sequence"/>
</dbReference>
<feature type="region of interest" description="Disordered" evidence="1">
    <location>
        <begin position="103"/>
        <end position="122"/>
    </location>
</feature>
<dbReference type="AlphaFoldDB" id="A0A5C3N6T7"/>
<feature type="compositionally biased region" description="Polar residues" evidence="1">
    <location>
        <begin position="107"/>
        <end position="122"/>
    </location>
</feature>
<reference evidence="2 3" key="1">
    <citation type="journal article" date="2019" name="Nat. Ecol. Evol.">
        <title>Megaphylogeny resolves global patterns of mushroom evolution.</title>
        <authorList>
            <person name="Varga T."/>
            <person name="Krizsan K."/>
            <person name="Foldi C."/>
            <person name="Dima B."/>
            <person name="Sanchez-Garcia M."/>
            <person name="Sanchez-Ramirez S."/>
            <person name="Szollosi G.J."/>
            <person name="Szarkandi J.G."/>
            <person name="Papp V."/>
            <person name="Albert L."/>
            <person name="Andreopoulos W."/>
            <person name="Angelini C."/>
            <person name="Antonin V."/>
            <person name="Barry K.W."/>
            <person name="Bougher N.L."/>
            <person name="Buchanan P."/>
            <person name="Buyck B."/>
            <person name="Bense V."/>
            <person name="Catcheside P."/>
            <person name="Chovatia M."/>
            <person name="Cooper J."/>
            <person name="Damon W."/>
            <person name="Desjardin D."/>
            <person name="Finy P."/>
            <person name="Geml J."/>
            <person name="Haridas S."/>
            <person name="Hughes K."/>
            <person name="Justo A."/>
            <person name="Karasinski D."/>
            <person name="Kautmanova I."/>
            <person name="Kiss B."/>
            <person name="Kocsube S."/>
            <person name="Kotiranta H."/>
            <person name="LaButti K.M."/>
            <person name="Lechner B.E."/>
            <person name="Liimatainen K."/>
            <person name="Lipzen A."/>
            <person name="Lukacs Z."/>
            <person name="Mihaltcheva S."/>
            <person name="Morgado L.N."/>
            <person name="Niskanen T."/>
            <person name="Noordeloos M.E."/>
            <person name="Ohm R.A."/>
            <person name="Ortiz-Santana B."/>
            <person name="Ovrebo C."/>
            <person name="Racz N."/>
            <person name="Riley R."/>
            <person name="Savchenko A."/>
            <person name="Shiryaev A."/>
            <person name="Soop K."/>
            <person name="Spirin V."/>
            <person name="Szebenyi C."/>
            <person name="Tomsovsky M."/>
            <person name="Tulloss R.E."/>
            <person name="Uehling J."/>
            <person name="Grigoriev I.V."/>
            <person name="Vagvolgyi C."/>
            <person name="Papp T."/>
            <person name="Martin F.M."/>
            <person name="Miettinen O."/>
            <person name="Hibbett D.S."/>
            <person name="Nagy L.G."/>
        </authorList>
    </citation>
    <scope>NUCLEOTIDE SEQUENCE [LARGE SCALE GENOMIC DNA]</scope>
    <source>
        <strain evidence="2 3">OMC1185</strain>
    </source>
</reference>